<evidence type="ECO:0000313" key="4">
    <source>
        <dbReference type="Proteomes" id="UP001371456"/>
    </source>
</evidence>
<dbReference type="AlphaFoldDB" id="A0AAN8TLM2"/>
<accession>A0AAN8TLM2</accession>
<comment type="caution">
    <text evidence="3">The sequence shown here is derived from an EMBL/GenBank/DDBJ whole genome shotgun (WGS) entry which is preliminary data.</text>
</comment>
<evidence type="ECO:0000313" key="3">
    <source>
        <dbReference type="EMBL" id="KAK6790728.1"/>
    </source>
</evidence>
<organism evidence="3 4">
    <name type="scientific">Solanum bulbocastanum</name>
    <name type="common">Wild potato</name>
    <dbReference type="NCBI Taxonomy" id="147425"/>
    <lineage>
        <taxon>Eukaryota</taxon>
        <taxon>Viridiplantae</taxon>
        <taxon>Streptophyta</taxon>
        <taxon>Embryophyta</taxon>
        <taxon>Tracheophyta</taxon>
        <taxon>Spermatophyta</taxon>
        <taxon>Magnoliopsida</taxon>
        <taxon>eudicotyledons</taxon>
        <taxon>Gunneridae</taxon>
        <taxon>Pentapetalae</taxon>
        <taxon>asterids</taxon>
        <taxon>lamiids</taxon>
        <taxon>Solanales</taxon>
        <taxon>Solanaceae</taxon>
        <taxon>Solanoideae</taxon>
        <taxon>Solaneae</taxon>
        <taxon>Solanum</taxon>
    </lineage>
</organism>
<dbReference type="Gene3D" id="3.40.50.2000">
    <property type="entry name" value="Glycogen Phosphorylase B"/>
    <property type="match status" value="1"/>
</dbReference>
<protein>
    <submittedName>
        <fullName evidence="3">Uncharacterized protein</fullName>
    </submittedName>
</protein>
<dbReference type="FunFam" id="3.40.50.2000:FF:000010">
    <property type="entry name" value="Alpha,alpha-trehalose-phosphate synthase"/>
    <property type="match status" value="1"/>
</dbReference>
<sequence length="204" mass="22876">MNLSFTFDKAKEVQEQFKGKKVILGVDDMDIFKGIILKLLAFEYLLHQDQNLQGKLVLIQIVNPARSSGKDVQEAKRETYLTVERINKIYGRSNYELVILINYPVPRYEKTAYYAVAKCCLVNAVRDGMNLVPYKHIVCRQGSPGMDDAMEDNEGKPLKEVIVSQKCAEAVLHGAQDYVPGVLACSAYVERRDAVAVSVSVVVE</sequence>
<dbReference type="GO" id="GO:0005992">
    <property type="term" value="P:trehalose biosynthetic process"/>
    <property type="evidence" value="ECO:0007669"/>
    <property type="project" value="InterPro"/>
</dbReference>
<reference evidence="3 4" key="1">
    <citation type="submission" date="2024-02" db="EMBL/GenBank/DDBJ databases">
        <title>de novo genome assembly of Solanum bulbocastanum strain 11H21.</title>
        <authorList>
            <person name="Hosaka A.J."/>
        </authorList>
    </citation>
    <scope>NUCLEOTIDE SEQUENCE [LARGE SCALE GENOMIC DNA]</scope>
    <source>
        <tissue evidence="3">Young leaves</tissue>
    </source>
</reference>
<dbReference type="GO" id="GO:0005829">
    <property type="term" value="C:cytosol"/>
    <property type="evidence" value="ECO:0007669"/>
    <property type="project" value="TreeGrafter"/>
</dbReference>
<gene>
    <name evidence="3" type="ORF">RDI58_009809</name>
</gene>
<dbReference type="GO" id="GO:0004805">
    <property type="term" value="F:trehalose-phosphatase activity"/>
    <property type="evidence" value="ECO:0007669"/>
    <property type="project" value="TreeGrafter"/>
</dbReference>
<evidence type="ECO:0000256" key="1">
    <source>
        <dbReference type="ARBA" id="ARBA00022676"/>
    </source>
</evidence>
<name>A0AAN8TLM2_SOLBU</name>
<keyword evidence="4" id="KW-1185">Reference proteome</keyword>
<dbReference type="SUPFAM" id="SSF53756">
    <property type="entry name" value="UDP-Glycosyltransferase/glycogen phosphorylase"/>
    <property type="match status" value="1"/>
</dbReference>
<evidence type="ECO:0000256" key="2">
    <source>
        <dbReference type="ARBA" id="ARBA00022679"/>
    </source>
</evidence>
<dbReference type="PANTHER" id="PTHR10788">
    <property type="entry name" value="TREHALOSE-6-PHOSPHATE SYNTHASE"/>
    <property type="match status" value="1"/>
</dbReference>
<dbReference type="Proteomes" id="UP001371456">
    <property type="component" value="Unassembled WGS sequence"/>
</dbReference>
<keyword evidence="1" id="KW-0328">Glycosyltransferase</keyword>
<dbReference type="Pfam" id="PF00982">
    <property type="entry name" value="Glyco_transf_20"/>
    <property type="match status" value="1"/>
</dbReference>
<dbReference type="GO" id="GO:0016757">
    <property type="term" value="F:glycosyltransferase activity"/>
    <property type="evidence" value="ECO:0007669"/>
    <property type="project" value="UniProtKB-KW"/>
</dbReference>
<keyword evidence="2" id="KW-0808">Transferase</keyword>
<proteinExistence type="predicted"/>
<dbReference type="EMBL" id="JBANQN010000004">
    <property type="protein sequence ID" value="KAK6790728.1"/>
    <property type="molecule type" value="Genomic_DNA"/>
</dbReference>
<dbReference type="PANTHER" id="PTHR10788:SF77">
    <property type="entry name" value="ALPHA,ALPHA-TREHALOSE-PHOSPHATE SYNTHASE [UDP-FORMING] 9-RELATED"/>
    <property type="match status" value="1"/>
</dbReference>
<dbReference type="InterPro" id="IPR001830">
    <property type="entry name" value="Glyco_trans_20"/>
</dbReference>
<dbReference type="PROSITE" id="PS50890">
    <property type="entry name" value="PUA"/>
    <property type="match status" value="1"/>
</dbReference>